<dbReference type="InterPro" id="IPR023631">
    <property type="entry name" value="Amidase_dom"/>
</dbReference>
<dbReference type="InterPro" id="IPR036928">
    <property type="entry name" value="AS_sf"/>
</dbReference>
<dbReference type="PANTHER" id="PTHR46310">
    <property type="entry name" value="AMIDASE 1"/>
    <property type="match status" value="1"/>
</dbReference>
<keyword evidence="4" id="KW-1185">Reference proteome</keyword>
<dbReference type="PANTHER" id="PTHR46310:SF7">
    <property type="entry name" value="AMIDASE 1"/>
    <property type="match status" value="1"/>
</dbReference>
<dbReference type="InterPro" id="IPR020556">
    <property type="entry name" value="Amidase_CS"/>
</dbReference>
<evidence type="ECO:0000256" key="1">
    <source>
        <dbReference type="SAM" id="MobiDB-lite"/>
    </source>
</evidence>
<accession>A0ABY5W409</accession>
<organism evidence="3 4">
    <name type="scientific">Dactylosporangium fulvum</name>
    <dbReference type="NCBI Taxonomy" id="53359"/>
    <lineage>
        <taxon>Bacteria</taxon>
        <taxon>Bacillati</taxon>
        <taxon>Actinomycetota</taxon>
        <taxon>Actinomycetes</taxon>
        <taxon>Micromonosporales</taxon>
        <taxon>Micromonosporaceae</taxon>
        <taxon>Dactylosporangium</taxon>
    </lineage>
</organism>
<dbReference type="EMBL" id="CP073720">
    <property type="protein sequence ID" value="UWP84753.1"/>
    <property type="molecule type" value="Genomic_DNA"/>
</dbReference>
<sequence>MTADATVWRIKGMPLAPATGRGPLDGLRVAVKDLFAVTGFAVGGGNPAWLAEALPAAEDAPVVARLRAAGASVQGIVHTDELAYSLSGTNTHYGTPPNPAAPDRVTGGSSSGPASAVATGHADIGLGTDTGGSIRVPASCCGLYGLRPTHDAVPTEGVLPLAPSFDTVGWITRDAATLALAGEVLLPDGPRTPPRRLLALGGTADAAERWGIPVRPVTLSTWDDPDPLLLAFRQIQAAEAWRAHGRWIAAHPRALGADVERRFRFGASVDAATEAAARAQLAVWRAELLELLGDDAWLVLPAGGPGHPRKISLADRDAWRRETLRCAVPASAFGLPSVSVPTGVTPPAGIAVIAPPGLDKALLKMVA</sequence>
<reference evidence="3" key="1">
    <citation type="submission" date="2021-04" db="EMBL/GenBank/DDBJ databases">
        <authorList>
            <person name="Hartkoorn R.C."/>
            <person name="Beaudoing E."/>
            <person name="Hot D."/>
        </authorList>
    </citation>
    <scope>NUCLEOTIDE SEQUENCE</scope>
    <source>
        <strain evidence="3">NRRL B-16292</strain>
    </source>
</reference>
<dbReference type="Pfam" id="PF01425">
    <property type="entry name" value="Amidase"/>
    <property type="match status" value="1"/>
</dbReference>
<feature type="domain" description="Amidase" evidence="2">
    <location>
        <begin position="21"/>
        <end position="186"/>
    </location>
</feature>
<evidence type="ECO:0000313" key="4">
    <source>
        <dbReference type="Proteomes" id="UP001059617"/>
    </source>
</evidence>
<evidence type="ECO:0000259" key="2">
    <source>
        <dbReference type="Pfam" id="PF01425"/>
    </source>
</evidence>
<dbReference type="RefSeq" id="WP_259862701.1">
    <property type="nucleotide sequence ID" value="NZ_BAAAST010000011.1"/>
</dbReference>
<reference evidence="3" key="2">
    <citation type="submission" date="2022-09" db="EMBL/GenBank/DDBJ databases">
        <title>Biosynthetic gene clusters of Dactylosporangioum fulvum.</title>
        <authorList>
            <person name="Caradec T."/>
        </authorList>
    </citation>
    <scope>NUCLEOTIDE SEQUENCE</scope>
    <source>
        <strain evidence="3">NRRL B-16292</strain>
    </source>
</reference>
<dbReference type="Proteomes" id="UP001059617">
    <property type="component" value="Chromosome"/>
</dbReference>
<dbReference type="Gene3D" id="3.90.1300.10">
    <property type="entry name" value="Amidase signature (AS) domain"/>
    <property type="match status" value="2"/>
</dbReference>
<evidence type="ECO:0000313" key="3">
    <source>
        <dbReference type="EMBL" id="UWP84753.1"/>
    </source>
</evidence>
<dbReference type="PROSITE" id="PS00571">
    <property type="entry name" value="AMIDASES"/>
    <property type="match status" value="1"/>
</dbReference>
<feature type="region of interest" description="Disordered" evidence="1">
    <location>
        <begin position="88"/>
        <end position="114"/>
    </location>
</feature>
<dbReference type="SUPFAM" id="SSF75304">
    <property type="entry name" value="Amidase signature (AS) enzymes"/>
    <property type="match status" value="1"/>
</dbReference>
<gene>
    <name evidence="3" type="ORF">Dfulv_11200</name>
</gene>
<name>A0ABY5W409_9ACTN</name>
<protein>
    <submittedName>
        <fullName evidence="3">Amidase family protein</fullName>
    </submittedName>
</protein>
<feature type="compositionally biased region" description="Low complexity" evidence="1">
    <location>
        <begin position="105"/>
        <end position="114"/>
    </location>
</feature>
<proteinExistence type="predicted"/>